<keyword evidence="4" id="KW-1185">Reference proteome</keyword>
<comment type="caution">
    <text evidence="3">The sequence shown here is derived from an EMBL/GenBank/DDBJ whole genome shotgun (WGS) entry which is preliminary data.</text>
</comment>
<evidence type="ECO:0000313" key="3">
    <source>
        <dbReference type="EMBL" id="MBR7834833.1"/>
    </source>
</evidence>
<proteinExistence type="predicted"/>
<reference evidence="3" key="1">
    <citation type="submission" date="2021-04" db="EMBL/GenBank/DDBJ databases">
        <title>Genome based classification of Actinospica acidithermotolerans sp. nov., an actinobacterium isolated from an Indonesian hot spring.</title>
        <authorList>
            <person name="Kusuma A.B."/>
            <person name="Putra K.E."/>
            <person name="Nafisah S."/>
            <person name="Loh J."/>
            <person name="Nouioui I."/>
            <person name="Goodfellow M."/>
        </authorList>
    </citation>
    <scope>NUCLEOTIDE SEQUENCE</scope>
    <source>
        <strain evidence="3">CSCA 57</strain>
    </source>
</reference>
<organism evidence="3 4">
    <name type="scientific">Actinospica durhamensis</name>
    <dbReference type="NCBI Taxonomy" id="1508375"/>
    <lineage>
        <taxon>Bacteria</taxon>
        <taxon>Bacillati</taxon>
        <taxon>Actinomycetota</taxon>
        <taxon>Actinomycetes</taxon>
        <taxon>Catenulisporales</taxon>
        <taxon>Actinospicaceae</taxon>
        <taxon>Actinospica</taxon>
    </lineage>
</organism>
<evidence type="ECO:0000313" key="4">
    <source>
        <dbReference type="Proteomes" id="UP000675781"/>
    </source>
</evidence>
<dbReference type="InterPro" id="IPR013094">
    <property type="entry name" value="AB_hydrolase_3"/>
</dbReference>
<dbReference type="InterPro" id="IPR029058">
    <property type="entry name" value="AB_hydrolase_fold"/>
</dbReference>
<evidence type="ECO:0000256" key="1">
    <source>
        <dbReference type="ARBA" id="ARBA00022801"/>
    </source>
</evidence>
<dbReference type="Pfam" id="PF07859">
    <property type="entry name" value="Abhydrolase_3"/>
    <property type="match status" value="1"/>
</dbReference>
<dbReference type="Proteomes" id="UP000675781">
    <property type="component" value="Unassembled WGS sequence"/>
</dbReference>
<feature type="domain" description="Alpha/beta hydrolase fold-3" evidence="2">
    <location>
        <begin position="89"/>
        <end position="296"/>
    </location>
</feature>
<sequence length="334" mass="36414">MAAAAFPAPAPVLEPAAKRVAEQADPHPRVYELPLDQARALFERLQSGDGVARPEIDDEWVQVDAGEWGTIRARIVRPRNASGMLPVFMYIHGGGWVLGGSGTHDRLVRELVAGSGAAAVFPVYDLAPEAKYPTQVEQNYAVARWIMREGSRHALDASRFAVCGDSSGGGMSAVLALMAKERGDVRLKAQVLLYPTTDANFETGSYLQFADHYYNTREAMQWFWDQYTASPAQRAEPHAAPLRASLEQMRGLPTTLVITDEADPLRDEGEAYAAKLREAGVEVTAVRVLGIVHDFLMLDDLRNTNATGLARRLAIDALSTALHDDQPAAADPDH</sequence>
<evidence type="ECO:0000259" key="2">
    <source>
        <dbReference type="Pfam" id="PF07859"/>
    </source>
</evidence>
<dbReference type="AlphaFoldDB" id="A0A941EPP6"/>
<dbReference type="PANTHER" id="PTHR48081">
    <property type="entry name" value="AB HYDROLASE SUPERFAMILY PROTEIN C4A8.06C"/>
    <property type="match status" value="1"/>
</dbReference>
<name>A0A941EPP6_9ACTN</name>
<accession>A0A941EPP6</accession>
<gene>
    <name evidence="3" type="ORF">KDL01_16290</name>
</gene>
<dbReference type="Gene3D" id="3.40.50.1820">
    <property type="entry name" value="alpha/beta hydrolase"/>
    <property type="match status" value="1"/>
</dbReference>
<dbReference type="PANTHER" id="PTHR48081:SF8">
    <property type="entry name" value="ALPHA_BETA HYDROLASE FOLD-3 DOMAIN-CONTAINING PROTEIN-RELATED"/>
    <property type="match status" value="1"/>
</dbReference>
<dbReference type="RefSeq" id="WP_212529349.1">
    <property type="nucleotide sequence ID" value="NZ_JAGSOG010000072.1"/>
</dbReference>
<dbReference type="GO" id="GO:0016787">
    <property type="term" value="F:hydrolase activity"/>
    <property type="evidence" value="ECO:0007669"/>
    <property type="project" value="UniProtKB-KW"/>
</dbReference>
<protein>
    <submittedName>
        <fullName evidence="3">Alpha/beta hydrolase</fullName>
    </submittedName>
</protein>
<dbReference type="EMBL" id="JAGSOG010000072">
    <property type="protein sequence ID" value="MBR7834833.1"/>
    <property type="molecule type" value="Genomic_DNA"/>
</dbReference>
<dbReference type="InterPro" id="IPR050300">
    <property type="entry name" value="GDXG_lipolytic_enzyme"/>
</dbReference>
<keyword evidence="1 3" id="KW-0378">Hydrolase</keyword>
<dbReference type="SUPFAM" id="SSF53474">
    <property type="entry name" value="alpha/beta-Hydrolases"/>
    <property type="match status" value="1"/>
</dbReference>